<keyword evidence="8 9" id="KW-0464">Manganese</keyword>
<feature type="domain" description="Cupin type-1" evidence="13">
    <location>
        <begin position="70"/>
        <end position="218"/>
    </location>
</feature>
<keyword evidence="5 9" id="KW-0479">Metal-binding</keyword>
<evidence type="ECO:0000256" key="9">
    <source>
        <dbReference type="PIRSR" id="PIRSR601929-1"/>
    </source>
</evidence>
<dbReference type="InterPro" id="IPR014710">
    <property type="entry name" value="RmlC-like_jellyroll"/>
</dbReference>
<comment type="similarity">
    <text evidence="2 12">Belongs to the germin family.</text>
</comment>
<feature type="signal peptide" evidence="12">
    <location>
        <begin position="1"/>
        <end position="25"/>
    </location>
</feature>
<organism evidence="14 15">
    <name type="scientific">Stephania yunnanensis</name>
    <dbReference type="NCBI Taxonomy" id="152371"/>
    <lineage>
        <taxon>Eukaryota</taxon>
        <taxon>Viridiplantae</taxon>
        <taxon>Streptophyta</taxon>
        <taxon>Embryophyta</taxon>
        <taxon>Tracheophyta</taxon>
        <taxon>Spermatophyta</taxon>
        <taxon>Magnoliopsida</taxon>
        <taxon>Ranunculales</taxon>
        <taxon>Menispermaceae</taxon>
        <taxon>Menispermoideae</taxon>
        <taxon>Cissampelideae</taxon>
        <taxon>Stephania</taxon>
    </lineage>
</organism>
<evidence type="ECO:0000256" key="7">
    <source>
        <dbReference type="ARBA" id="ARBA00023157"/>
    </source>
</evidence>
<feature type="binding site" evidence="10">
    <location>
        <position position="125"/>
    </location>
    <ligand>
        <name>Mn(2+)</name>
        <dbReference type="ChEBI" id="CHEBI:29035"/>
    </ligand>
</feature>
<dbReference type="EMBL" id="JBBNAF010000010">
    <property type="protein sequence ID" value="KAK9107862.1"/>
    <property type="molecule type" value="Genomic_DNA"/>
</dbReference>
<evidence type="ECO:0000313" key="14">
    <source>
        <dbReference type="EMBL" id="KAK9107862.1"/>
    </source>
</evidence>
<comment type="subcellular location">
    <subcellularLocation>
        <location evidence="1 12">Secreted</location>
        <location evidence="1 12">Extracellular space</location>
        <location evidence="1 12">Apoplast</location>
    </subcellularLocation>
</comment>
<feature type="chain" id="PRO_5042666256" description="Germin-like protein" evidence="12">
    <location>
        <begin position="26"/>
        <end position="226"/>
    </location>
</feature>
<feature type="binding site" evidence="10">
    <location>
        <position position="120"/>
    </location>
    <ligand>
        <name>Mn(2+)</name>
        <dbReference type="ChEBI" id="CHEBI:29035"/>
    </ligand>
</feature>
<dbReference type="GO" id="GO:2000280">
    <property type="term" value="P:regulation of root development"/>
    <property type="evidence" value="ECO:0007669"/>
    <property type="project" value="UniProtKB-ARBA"/>
</dbReference>
<gene>
    <name evidence="14" type="ORF">Syun_023873</name>
</gene>
<evidence type="ECO:0000256" key="10">
    <source>
        <dbReference type="PIRSR" id="PIRSR601929-2"/>
    </source>
</evidence>
<dbReference type="InterPro" id="IPR001929">
    <property type="entry name" value="Germin"/>
</dbReference>
<dbReference type="GO" id="GO:0010497">
    <property type="term" value="P:plasmodesmata-mediated intercellular transport"/>
    <property type="evidence" value="ECO:0007669"/>
    <property type="project" value="UniProtKB-ARBA"/>
</dbReference>
<protein>
    <recommendedName>
        <fullName evidence="12">Germin-like protein</fullName>
    </recommendedName>
</protein>
<proteinExistence type="inferred from homology"/>
<feature type="binding site" evidence="9">
    <location>
        <position position="105"/>
    </location>
    <ligand>
        <name>oxalate</name>
        <dbReference type="ChEBI" id="CHEBI:30623"/>
    </ligand>
</feature>
<keyword evidence="4 12" id="KW-0964">Secreted</keyword>
<dbReference type="Pfam" id="PF00190">
    <property type="entry name" value="Cupin_1"/>
    <property type="match status" value="1"/>
</dbReference>
<dbReference type="CDD" id="cd02241">
    <property type="entry name" value="cupin_OxOx"/>
    <property type="match status" value="1"/>
</dbReference>
<dbReference type="Proteomes" id="UP001420932">
    <property type="component" value="Unassembled WGS sequence"/>
</dbReference>
<feature type="binding site" evidence="9">
    <location>
        <position position="125"/>
    </location>
    <ligand>
        <name>oxalate</name>
        <dbReference type="ChEBI" id="CHEBI:30623"/>
    </ligand>
</feature>
<evidence type="ECO:0000256" key="11">
    <source>
        <dbReference type="PIRSR" id="PIRSR601929-3"/>
    </source>
</evidence>
<evidence type="ECO:0000256" key="6">
    <source>
        <dbReference type="ARBA" id="ARBA00022729"/>
    </source>
</evidence>
<comment type="caution">
    <text evidence="14">The sequence shown here is derived from an EMBL/GenBank/DDBJ whole genome shotgun (WGS) entry which is preliminary data.</text>
</comment>
<dbReference type="InterPro" id="IPR011051">
    <property type="entry name" value="RmlC_Cupin_sf"/>
</dbReference>
<evidence type="ECO:0000256" key="8">
    <source>
        <dbReference type="ARBA" id="ARBA00023211"/>
    </source>
</evidence>
<dbReference type="PANTHER" id="PTHR31238">
    <property type="entry name" value="GERMIN-LIKE PROTEIN SUBFAMILY 3 MEMBER 3"/>
    <property type="match status" value="1"/>
</dbReference>
<keyword evidence="6 12" id="KW-0732">Signal</keyword>
<evidence type="ECO:0000256" key="4">
    <source>
        <dbReference type="ARBA" id="ARBA00022525"/>
    </source>
</evidence>
<feature type="disulfide bond" evidence="11">
    <location>
        <begin position="41"/>
        <end position="56"/>
    </location>
</feature>
<name>A0AAP0I2J3_9MAGN</name>
<evidence type="ECO:0000259" key="13">
    <source>
        <dbReference type="SMART" id="SM00835"/>
    </source>
</evidence>
<keyword evidence="3 12" id="KW-0052">Apoplast</keyword>
<sequence>MATLLNNASAPYFFLILSLTTIILSFSPSHSSDPDPLQDFCVADLNSAILVNGFPCKPASKVNSKDFISYVLAKEGNTSNVFKSAITNANVQAFPGLNTLGISMNRVDLAPGGIFPPHSHPRSTEAGVVIIGEVLVGFVSSSNVLYSNVVKAGDMFVIPRGLVHFILNKGHGKALTISAFNSQGQVSSVVPNILFGSKPTIPNEVLTKTFQVSESVIKSIKSKFAS</sequence>
<dbReference type="PRINTS" id="PR00325">
    <property type="entry name" value="GERMIN"/>
</dbReference>
<keyword evidence="15" id="KW-1185">Reference proteome</keyword>
<dbReference type="SMART" id="SM00835">
    <property type="entry name" value="Cupin_1"/>
    <property type="match status" value="1"/>
</dbReference>
<evidence type="ECO:0000256" key="12">
    <source>
        <dbReference type="RuleBase" id="RU366015"/>
    </source>
</evidence>
<dbReference type="GO" id="GO:0030145">
    <property type="term" value="F:manganese ion binding"/>
    <property type="evidence" value="ECO:0007669"/>
    <property type="project" value="UniProtKB-UniRule"/>
</dbReference>
<dbReference type="GO" id="GO:0009506">
    <property type="term" value="C:plasmodesma"/>
    <property type="evidence" value="ECO:0007669"/>
    <property type="project" value="UniProtKB-ARBA"/>
</dbReference>
<feature type="binding site" evidence="10">
    <location>
        <position position="118"/>
    </location>
    <ligand>
        <name>Mn(2+)</name>
        <dbReference type="ChEBI" id="CHEBI:29035"/>
    </ligand>
</feature>
<evidence type="ECO:0000256" key="3">
    <source>
        <dbReference type="ARBA" id="ARBA00022523"/>
    </source>
</evidence>
<dbReference type="InterPro" id="IPR006045">
    <property type="entry name" value="Cupin_1"/>
</dbReference>
<dbReference type="SUPFAM" id="SSF51182">
    <property type="entry name" value="RmlC-like cupins"/>
    <property type="match status" value="1"/>
</dbReference>
<evidence type="ECO:0000256" key="5">
    <source>
        <dbReference type="ARBA" id="ARBA00022723"/>
    </source>
</evidence>
<dbReference type="FunFam" id="2.60.120.10:FF:000025">
    <property type="entry name" value="germin-like protein subfamily 2 member 1"/>
    <property type="match status" value="1"/>
</dbReference>
<evidence type="ECO:0000256" key="2">
    <source>
        <dbReference type="ARBA" id="ARBA00007456"/>
    </source>
</evidence>
<reference evidence="14 15" key="1">
    <citation type="submission" date="2024-01" db="EMBL/GenBank/DDBJ databases">
        <title>Genome assemblies of Stephania.</title>
        <authorList>
            <person name="Yang L."/>
        </authorList>
    </citation>
    <scope>NUCLEOTIDE SEQUENCE [LARGE SCALE GENOMIC DNA]</scope>
    <source>
        <strain evidence="14">YNDBR</strain>
        <tissue evidence="14">Leaf</tissue>
    </source>
</reference>
<feature type="binding site" evidence="10">
    <location>
        <position position="164"/>
    </location>
    <ligand>
        <name>Mn(2+)</name>
        <dbReference type="ChEBI" id="CHEBI:29035"/>
    </ligand>
</feature>
<dbReference type="Gene3D" id="2.60.120.10">
    <property type="entry name" value="Jelly Rolls"/>
    <property type="match status" value="1"/>
</dbReference>
<keyword evidence="7 11" id="KW-1015">Disulfide bond</keyword>
<evidence type="ECO:0000313" key="15">
    <source>
        <dbReference type="Proteomes" id="UP001420932"/>
    </source>
</evidence>
<feature type="binding site" evidence="9">
    <location>
        <position position="120"/>
    </location>
    <ligand>
        <name>oxalate</name>
        <dbReference type="ChEBI" id="CHEBI:30623"/>
    </ligand>
</feature>
<dbReference type="GO" id="GO:0048046">
    <property type="term" value="C:apoplast"/>
    <property type="evidence" value="ECO:0007669"/>
    <property type="project" value="UniProtKB-SubCell"/>
</dbReference>
<accession>A0AAP0I2J3</accession>
<evidence type="ECO:0000256" key="1">
    <source>
        <dbReference type="ARBA" id="ARBA00004271"/>
    </source>
</evidence>
<dbReference type="AlphaFoldDB" id="A0AAP0I2J3"/>